<dbReference type="Pfam" id="PF00643">
    <property type="entry name" value="zf-B_box"/>
    <property type="match status" value="1"/>
</dbReference>
<dbReference type="RefSeq" id="XP_008481184.1">
    <property type="nucleotide sequence ID" value="XM_008482962.3"/>
</dbReference>
<accession>A0A1S3DGC3</accession>
<reference evidence="6" key="1">
    <citation type="submission" date="2025-08" db="UniProtKB">
        <authorList>
            <consortium name="RefSeq"/>
        </authorList>
    </citation>
    <scope>IDENTIFICATION</scope>
</reference>
<gene>
    <name evidence="6" type="primary">LOC103517913</name>
</gene>
<organism evidence="5 6">
    <name type="scientific">Diaphorina citri</name>
    <name type="common">Asian citrus psyllid</name>
    <dbReference type="NCBI Taxonomy" id="121845"/>
    <lineage>
        <taxon>Eukaryota</taxon>
        <taxon>Metazoa</taxon>
        <taxon>Ecdysozoa</taxon>
        <taxon>Arthropoda</taxon>
        <taxon>Hexapoda</taxon>
        <taxon>Insecta</taxon>
        <taxon>Pterygota</taxon>
        <taxon>Neoptera</taxon>
        <taxon>Paraneoptera</taxon>
        <taxon>Hemiptera</taxon>
        <taxon>Sternorrhyncha</taxon>
        <taxon>Psylloidea</taxon>
        <taxon>Psyllidae</taxon>
        <taxon>Diaphorininae</taxon>
        <taxon>Diaphorina</taxon>
    </lineage>
</organism>
<dbReference type="InterPro" id="IPR029000">
    <property type="entry name" value="Cyclophilin-like_dom_sf"/>
</dbReference>
<feature type="compositionally biased region" description="Low complexity" evidence="2">
    <location>
        <begin position="363"/>
        <end position="387"/>
    </location>
</feature>
<dbReference type="PROSITE" id="PS50072">
    <property type="entry name" value="CSA_PPIASE_2"/>
    <property type="match status" value="1"/>
</dbReference>
<dbReference type="Gene3D" id="3.30.160.60">
    <property type="entry name" value="Classic Zinc Finger"/>
    <property type="match status" value="1"/>
</dbReference>
<evidence type="ECO:0000313" key="6">
    <source>
        <dbReference type="RefSeq" id="XP_008481184.1"/>
    </source>
</evidence>
<dbReference type="GO" id="GO:0008270">
    <property type="term" value="F:zinc ion binding"/>
    <property type="evidence" value="ECO:0007669"/>
    <property type="project" value="UniProtKB-KW"/>
</dbReference>
<feature type="region of interest" description="Disordered" evidence="2">
    <location>
        <begin position="34"/>
        <end position="58"/>
    </location>
</feature>
<proteinExistence type="predicted"/>
<dbReference type="InterPro" id="IPR000315">
    <property type="entry name" value="Znf_B-box"/>
</dbReference>
<feature type="domain" description="PPIase cyclophilin-type" evidence="3">
    <location>
        <begin position="398"/>
        <end position="557"/>
    </location>
</feature>
<dbReference type="Pfam" id="PF00160">
    <property type="entry name" value="Pro_isomerase"/>
    <property type="match status" value="1"/>
</dbReference>
<evidence type="ECO:0000259" key="4">
    <source>
        <dbReference type="PROSITE" id="PS50119"/>
    </source>
</evidence>
<feature type="domain" description="B box-type" evidence="4">
    <location>
        <begin position="139"/>
        <end position="183"/>
    </location>
</feature>
<dbReference type="SUPFAM" id="SSF57845">
    <property type="entry name" value="B-box zinc-binding domain"/>
    <property type="match status" value="1"/>
</dbReference>
<keyword evidence="1" id="KW-0863">Zinc-finger</keyword>
<name>A0A1S3DGC3_DIACI</name>
<dbReference type="STRING" id="121845.A0A1S3DGC3"/>
<dbReference type="GO" id="GO:0016018">
    <property type="term" value="F:cyclosporin A binding"/>
    <property type="evidence" value="ECO:0007669"/>
    <property type="project" value="TreeGrafter"/>
</dbReference>
<dbReference type="GO" id="GO:0003755">
    <property type="term" value="F:peptidyl-prolyl cis-trans isomerase activity"/>
    <property type="evidence" value="ECO:0007669"/>
    <property type="project" value="InterPro"/>
</dbReference>
<dbReference type="PANTHER" id="PTHR11071:SF577">
    <property type="entry name" value="PEPTIDYL-PROLYL CIS-TRANS ISOMERASE"/>
    <property type="match status" value="1"/>
</dbReference>
<evidence type="ECO:0000256" key="2">
    <source>
        <dbReference type="SAM" id="MobiDB-lite"/>
    </source>
</evidence>
<keyword evidence="1" id="KW-0862">Zinc</keyword>
<keyword evidence="1" id="KW-0479">Metal-binding</keyword>
<dbReference type="Gene3D" id="2.40.100.10">
    <property type="entry name" value="Cyclophilin-like"/>
    <property type="match status" value="1"/>
</dbReference>
<dbReference type="InterPro" id="IPR002130">
    <property type="entry name" value="Cyclophilin-type_PPIase_dom"/>
</dbReference>
<sequence length="560" mass="62307">MFVEPCKVTEVTSTSMELSRYNELMRELAAATCSDAPGSTSNQVASSSSHQAASSRDPLVATSSPYQVAISSSLHQIITSREQVATSSILQSATSSPQVATSSYQVAPSRDLQLAPSSSHQVATSSCPPQVATCSSSGSDPSLCPTHNKEFTIWCFECKEKICSDCVTKREKLGHSTHVIIPLADKINYEVQSEMTRKKGLAEMVNSYSARFASYMSQILQCYDNVKKEMKCNNEYVAQEYSTMFPPADLLKILKYENVLLEEKCTAYPFQNLILEKLLTSPEVLNPEQLKLIVDNYVAANHIETRKLDIGFASGEVQRQSAVVINYLTVQRYIFDRKKKELAEYIALVNYADQPEQPTPSQLSARTSISSTTSSSSFPSSPSSSLLRTLPSSNPRFYFDIALHNTPQGRIIIETYPSVAPRMATNFELLTIGEFPGLSYRNCALSQLWQFESIITGSFRYGDKTEGRSVFVQEYFRPDESHLGARRGAVGMRRIKKTSENKGLVGSQFRIILNHQKQFTGIFGQVIYGLEYIDAISTYSNAQGQPTERFYISNCGKWEG</sequence>
<protein>
    <submittedName>
        <fullName evidence="6">Uncharacterized protein LOC103517913</fullName>
    </submittedName>
</protein>
<dbReference type="PROSITE" id="PS50119">
    <property type="entry name" value="ZF_BBOX"/>
    <property type="match status" value="1"/>
</dbReference>
<dbReference type="CDD" id="cd19756">
    <property type="entry name" value="Bbox2"/>
    <property type="match status" value="1"/>
</dbReference>
<feature type="region of interest" description="Disordered" evidence="2">
    <location>
        <begin position="355"/>
        <end position="387"/>
    </location>
</feature>
<evidence type="ECO:0000259" key="3">
    <source>
        <dbReference type="PROSITE" id="PS50072"/>
    </source>
</evidence>
<feature type="compositionally biased region" description="Low complexity" evidence="2">
    <location>
        <begin position="39"/>
        <end position="55"/>
    </location>
</feature>
<dbReference type="GO" id="GO:0005737">
    <property type="term" value="C:cytoplasm"/>
    <property type="evidence" value="ECO:0007669"/>
    <property type="project" value="TreeGrafter"/>
</dbReference>
<evidence type="ECO:0000256" key="1">
    <source>
        <dbReference type="PROSITE-ProRule" id="PRU00024"/>
    </source>
</evidence>
<dbReference type="Proteomes" id="UP000079169">
    <property type="component" value="Unplaced"/>
</dbReference>
<evidence type="ECO:0000313" key="5">
    <source>
        <dbReference type="Proteomes" id="UP000079169"/>
    </source>
</evidence>
<dbReference type="PaxDb" id="121845-A0A1S3DGC3"/>
<dbReference type="SMART" id="SM00336">
    <property type="entry name" value="BBOX"/>
    <property type="match status" value="1"/>
</dbReference>
<dbReference type="KEGG" id="dci:103517913"/>
<keyword evidence="5" id="KW-1185">Reference proteome</keyword>
<dbReference type="PANTHER" id="PTHR11071">
    <property type="entry name" value="PEPTIDYL-PROLYL CIS-TRANS ISOMERASE"/>
    <property type="match status" value="1"/>
</dbReference>
<dbReference type="SUPFAM" id="SSF50891">
    <property type="entry name" value="Cyclophilin-like"/>
    <property type="match status" value="1"/>
</dbReference>
<dbReference type="GO" id="GO:0006457">
    <property type="term" value="P:protein folding"/>
    <property type="evidence" value="ECO:0007669"/>
    <property type="project" value="TreeGrafter"/>
</dbReference>
<dbReference type="GeneID" id="103517913"/>
<dbReference type="AlphaFoldDB" id="A0A1S3DGC3"/>